<keyword evidence="3" id="KW-0805">Transcription regulation</keyword>
<dbReference type="FunFam" id="3.40.50.300:FF:000006">
    <property type="entry name" value="DNA-binding transcriptional regulator NtrC"/>
    <property type="match status" value="1"/>
</dbReference>
<dbReference type="PRINTS" id="PR01590">
    <property type="entry name" value="HTHFIS"/>
</dbReference>
<dbReference type="AlphaFoldDB" id="A0A7V2AZV2"/>
<dbReference type="InterPro" id="IPR002078">
    <property type="entry name" value="Sigma_54_int"/>
</dbReference>
<gene>
    <name evidence="8" type="ORF">ENO59_04275</name>
</gene>
<dbReference type="Pfam" id="PF00158">
    <property type="entry name" value="Sigma54_activat"/>
    <property type="match status" value="1"/>
</dbReference>
<dbReference type="GO" id="GO:0005524">
    <property type="term" value="F:ATP binding"/>
    <property type="evidence" value="ECO:0007669"/>
    <property type="project" value="UniProtKB-KW"/>
</dbReference>
<keyword evidence="1" id="KW-0547">Nucleotide-binding</keyword>
<dbReference type="InterPro" id="IPR025944">
    <property type="entry name" value="Sigma_54_int_dom_CS"/>
</dbReference>
<dbReference type="SUPFAM" id="SSF46689">
    <property type="entry name" value="Homeodomain-like"/>
    <property type="match status" value="1"/>
</dbReference>
<dbReference type="PROSITE" id="PS00675">
    <property type="entry name" value="SIGMA54_INTERACT_1"/>
    <property type="match status" value="1"/>
</dbReference>
<protein>
    <submittedName>
        <fullName evidence="8">Sigma-54-dependent Fis family transcriptional regulator</fullName>
    </submittedName>
</protein>
<evidence type="ECO:0000313" key="8">
    <source>
        <dbReference type="EMBL" id="HER95718.1"/>
    </source>
</evidence>
<reference evidence="8" key="1">
    <citation type="journal article" date="2020" name="mSystems">
        <title>Genome- and Community-Level Interaction Insights into Carbon Utilization and Element Cycling Functions of Hydrothermarchaeota in Hydrothermal Sediment.</title>
        <authorList>
            <person name="Zhou Z."/>
            <person name="Liu Y."/>
            <person name="Xu W."/>
            <person name="Pan J."/>
            <person name="Luo Z.H."/>
            <person name="Li M."/>
        </authorList>
    </citation>
    <scope>NUCLEOTIDE SEQUENCE [LARGE SCALE GENOMIC DNA]</scope>
    <source>
        <strain evidence="8">SpSt-143</strain>
    </source>
</reference>
<dbReference type="GO" id="GO:0006355">
    <property type="term" value="P:regulation of DNA-templated transcription"/>
    <property type="evidence" value="ECO:0007669"/>
    <property type="project" value="InterPro"/>
</dbReference>
<dbReference type="CDD" id="cd00009">
    <property type="entry name" value="AAA"/>
    <property type="match status" value="1"/>
</dbReference>
<dbReference type="GO" id="GO:0043565">
    <property type="term" value="F:sequence-specific DNA binding"/>
    <property type="evidence" value="ECO:0007669"/>
    <property type="project" value="InterPro"/>
</dbReference>
<dbReference type="SUPFAM" id="SSF52540">
    <property type="entry name" value="P-loop containing nucleoside triphosphate hydrolases"/>
    <property type="match status" value="1"/>
</dbReference>
<dbReference type="Pfam" id="PF02954">
    <property type="entry name" value="HTH_8"/>
    <property type="match status" value="1"/>
</dbReference>
<keyword evidence="4" id="KW-0238">DNA-binding</keyword>
<feature type="compositionally biased region" description="Low complexity" evidence="6">
    <location>
        <begin position="362"/>
        <end position="377"/>
    </location>
</feature>
<evidence type="ECO:0000256" key="5">
    <source>
        <dbReference type="ARBA" id="ARBA00023163"/>
    </source>
</evidence>
<dbReference type="InterPro" id="IPR025943">
    <property type="entry name" value="Sigma_54_int_dom_ATP-bd_2"/>
</dbReference>
<dbReference type="InterPro" id="IPR025662">
    <property type="entry name" value="Sigma_54_int_dom_ATP-bd_1"/>
</dbReference>
<evidence type="ECO:0000256" key="4">
    <source>
        <dbReference type="ARBA" id="ARBA00023125"/>
    </source>
</evidence>
<dbReference type="PROSITE" id="PS00688">
    <property type="entry name" value="SIGMA54_INTERACT_3"/>
    <property type="match status" value="1"/>
</dbReference>
<dbReference type="Pfam" id="PF25601">
    <property type="entry name" value="AAA_lid_14"/>
    <property type="match status" value="1"/>
</dbReference>
<organism evidence="8">
    <name type="scientific">Rhodothermus marinus</name>
    <name type="common">Rhodothermus obamensis</name>
    <dbReference type="NCBI Taxonomy" id="29549"/>
    <lineage>
        <taxon>Bacteria</taxon>
        <taxon>Pseudomonadati</taxon>
        <taxon>Rhodothermota</taxon>
        <taxon>Rhodothermia</taxon>
        <taxon>Rhodothermales</taxon>
        <taxon>Rhodothermaceae</taxon>
        <taxon>Rhodothermus</taxon>
    </lineage>
</organism>
<proteinExistence type="predicted"/>
<dbReference type="InterPro" id="IPR027417">
    <property type="entry name" value="P-loop_NTPase"/>
</dbReference>
<evidence type="ECO:0000256" key="2">
    <source>
        <dbReference type="ARBA" id="ARBA00022840"/>
    </source>
</evidence>
<evidence type="ECO:0000256" key="1">
    <source>
        <dbReference type="ARBA" id="ARBA00022741"/>
    </source>
</evidence>
<keyword evidence="5" id="KW-0804">Transcription</keyword>
<dbReference type="InterPro" id="IPR002197">
    <property type="entry name" value="HTH_Fis"/>
</dbReference>
<evidence type="ECO:0000256" key="6">
    <source>
        <dbReference type="SAM" id="MobiDB-lite"/>
    </source>
</evidence>
<evidence type="ECO:0000256" key="3">
    <source>
        <dbReference type="ARBA" id="ARBA00023015"/>
    </source>
</evidence>
<comment type="caution">
    <text evidence="8">The sequence shown here is derived from an EMBL/GenBank/DDBJ whole genome shotgun (WGS) entry which is preliminary data.</text>
</comment>
<dbReference type="Gene3D" id="3.40.50.300">
    <property type="entry name" value="P-loop containing nucleotide triphosphate hydrolases"/>
    <property type="match status" value="1"/>
</dbReference>
<accession>A0A7V2AZV2</accession>
<dbReference type="InterPro" id="IPR009057">
    <property type="entry name" value="Homeodomain-like_sf"/>
</dbReference>
<feature type="region of interest" description="Disordered" evidence="6">
    <location>
        <begin position="356"/>
        <end position="377"/>
    </location>
</feature>
<dbReference type="InterPro" id="IPR003593">
    <property type="entry name" value="AAA+_ATPase"/>
</dbReference>
<dbReference type="Gene3D" id="1.10.8.60">
    <property type="match status" value="1"/>
</dbReference>
<dbReference type="EMBL" id="DSGB01000004">
    <property type="protein sequence ID" value="HER95718.1"/>
    <property type="molecule type" value="Genomic_DNA"/>
</dbReference>
<keyword evidence="2" id="KW-0067">ATP-binding</keyword>
<dbReference type="PANTHER" id="PTHR32071">
    <property type="entry name" value="TRANSCRIPTIONAL REGULATORY PROTEIN"/>
    <property type="match status" value="1"/>
</dbReference>
<dbReference type="InterPro" id="IPR058031">
    <property type="entry name" value="AAA_lid_NorR"/>
</dbReference>
<name>A0A7V2AZV2_RHOMR</name>
<feature type="domain" description="Sigma-54 factor interaction" evidence="7">
    <location>
        <begin position="12"/>
        <end position="241"/>
    </location>
</feature>
<dbReference type="SMART" id="SM00382">
    <property type="entry name" value="AAA"/>
    <property type="match status" value="1"/>
</dbReference>
<dbReference type="Gene3D" id="1.10.10.60">
    <property type="entry name" value="Homeodomain-like"/>
    <property type="match status" value="1"/>
</dbReference>
<sequence>MDREAIQQRFGIIGQSQAIRNVIDRVRLVARTDITVLLQGESGVGKELLAHAIHEISPRRHGPFVIVNCGAIPEGLIESELFGAEKGAYTGAVERRKGYFEEADGGTIFLDEIGEMPLAAQVRLLRVLETGEFSRVGSSRPIKTDVRVIAATNKDLAKAVRAGLFREDLYYRISTVVIEIPPLRERREDILPLFEYFLQRAAQRYSTPMRRLDEGARQLLLRYHWPGNVRELRNVAEQVAVLLNKPIISAEDLRSLLRGVSTGRSLIPMPRLSGQEGQDARERELIYRLLLELRLGVQEIKALLHRLVGEQIPRPEQLPAPMKHFSPPSSVWAEAEDAAFVEDVPFEEADEIDYEPLHPTPQQETAQTEAASSAAAQENTAALGSLNGEKLPTLAEAERWLIVEALKRYKGNRRQAARALGISERTLYRKLKEIDEAF</sequence>
<evidence type="ECO:0000259" key="7">
    <source>
        <dbReference type="PROSITE" id="PS50045"/>
    </source>
</evidence>
<dbReference type="PROSITE" id="PS00676">
    <property type="entry name" value="SIGMA54_INTERACT_2"/>
    <property type="match status" value="1"/>
</dbReference>
<dbReference type="PROSITE" id="PS50045">
    <property type="entry name" value="SIGMA54_INTERACT_4"/>
    <property type="match status" value="1"/>
</dbReference>